<dbReference type="STRING" id="1205910.B005_4069"/>
<dbReference type="KEGG" id="nal:B005_4069"/>
<reference evidence="2 3" key="1">
    <citation type="journal article" date="2012" name="J. Bacteriol.">
        <title>Whole-Genome Sequence of Nocardiopsis alba Strain ATCC BAA-2165, Associated with Honeybees.</title>
        <authorList>
            <person name="Qiao J."/>
            <person name="Chen L."/>
            <person name="Li Y."/>
            <person name="Wang J."/>
            <person name="Zhang W."/>
            <person name="Chen S."/>
        </authorList>
    </citation>
    <scope>NUCLEOTIDE SEQUENCE [LARGE SCALE GENOMIC DNA]</scope>
    <source>
        <strain evidence="3">ATCC BAA-2165 / BE74</strain>
    </source>
</reference>
<dbReference type="Proteomes" id="UP000003779">
    <property type="component" value="Chromosome"/>
</dbReference>
<feature type="region of interest" description="Disordered" evidence="1">
    <location>
        <begin position="1"/>
        <end position="45"/>
    </location>
</feature>
<dbReference type="HOGENOM" id="CLU_3202616_0_0_11"/>
<accession>J7L1G9</accession>
<evidence type="ECO:0000256" key="1">
    <source>
        <dbReference type="SAM" id="MobiDB-lite"/>
    </source>
</evidence>
<evidence type="ECO:0000313" key="2">
    <source>
        <dbReference type="EMBL" id="AFR06581.1"/>
    </source>
</evidence>
<dbReference type="EMBL" id="CP003788">
    <property type="protein sequence ID" value="AFR06581.1"/>
    <property type="molecule type" value="Genomic_DNA"/>
</dbReference>
<protein>
    <submittedName>
        <fullName evidence="2">Uncharacterized protein</fullName>
    </submittedName>
</protein>
<organism evidence="2 3">
    <name type="scientific">Nocardiopsis alba (strain ATCC BAA-2165 / BE74)</name>
    <dbReference type="NCBI Taxonomy" id="1205910"/>
    <lineage>
        <taxon>Bacteria</taxon>
        <taxon>Bacillati</taxon>
        <taxon>Actinomycetota</taxon>
        <taxon>Actinomycetes</taxon>
        <taxon>Streptosporangiales</taxon>
        <taxon>Nocardiopsidaceae</taxon>
        <taxon>Nocardiopsis</taxon>
    </lineage>
</organism>
<reference evidence="3" key="2">
    <citation type="submission" date="2012-08" db="EMBL/GenBank/DDBJ databases">
        <title>Whole-genome sequence of Nocardiopsis alba strain ATCC BAA-2165 associated with honeybees.</title>
        <authorList>
            <person name="Qiao J."/>
            <person name="Chen L."/>
            <person name="Li Y."/>
            <person name="Wang J."/>
            <person name="Zhang W."/>
            <person name="Chen S."/>
        </authorList>
    </citation>
    <scope>NUCLEOTIDE SEQUENCE [LARGE SCALE GENOMIC DNA]</scope>
    <source>
        <strain evidence="3">ATCC BAA-2165 / BE74</strain>
    </source>
</reference>
<gene>
    <name evidence="2" type="ordered locus">B005_4069</name>
</gene>
<evidence type="ECO:0000313" key="3">
    <source>
        <dbReference type="Proteomes" id="UP000003779"/>
    </source>
</evidence>
<proteinExistence type="predicted"/>
<sequence length="45" mass="4608">MVWASLGFTAGPSGRSTVGVGHTGRGRGRTRTTAVPGRSLFGYAN</sequence>
<name>J7L1G9_NOCAA</name>
<dbReference type="AlphaFoldDB" id="J7L1G9"/>